<evidence type="ECO:0000313" key="7">
    <source>
        <dbReference type="EMBL" id="CEK75003.1"/>
    </source>
</evidence>
<dbReference type="InterPro" id="IPR022776">
    <property type="entry name" value="TRM13/UPF0224_CHHC_Znf_dom"/>
</dbReference>
<keyword evidence="4" id="KW-0175">Coiled coil</keyword>
<evidence type="ECO:0000256" key="5">
    <source>
        <dbReference type="SAM" id="MobiDB-lite"/>
    </source>
</evidence>
<feature type="domain" description="CHHC U11-48K-type" evidence="6">
    <location>
        <begin position="10"/>
        <end position="37"/>
    </location>
</feature>
<keyword evidence="1" id="KW-0479">Metal-binding</keyword>
<evidence type="ECO:0000259" key="6">
    <source>
        <dbReference type="PROSITE" id="PS51800"/>
    </source>
</evidence>
<feature type="domain" description="CHHC U11-48K-type" evidence="6">
    <location>
        <begin position="42"/>
        <end position="69"/>
    </location>
</feature>
<organism evidence="7">
    <name type="scientific">Arion vulgaris</name>
    <dbReference type="NCBI Taxonomy" id="1028688"/>
    <lineage>
        <taxon>Eukaryota</taxon>
        <taxon>Metazoa</taxon>
        <taxon>Spiralia</taxon>
        <taxon>Lophotrochozoa</taxon>
        <taxon>Mollusca</taxon>
        <taxon>Gastropoda</taxon>
        <taxon>Heterobranchia</taxon>
        <taxon>Euthyneura</taxon>
        <taxon>Panpulmonata</taxon>
        <taxon>Eupulmonata</taxon>
        <taxon>Stylommatophora</taxon>
        <taxon>Helicina</taxon>
        <taxon>Arionoidea</taxon>
        <taxon>Arionidae</taxon>
        <taxon>Arion</taxon>
    </lineage>
</organism>
<dbReference type="PROSITE" id="PS51800">
    <property type="entry name" value="ZF_CHHC_U11_48K"/>
    <property type="match status" value="2"/>
</dbReference>
<dbReference type="AlphaFoldDB" id="A0A0B7A2J6"/>
<evidence type="ECO:0000256" key="1">
    <source>
        <dbReference type="ARBA" id="ARBA00022723"/>
    </source>
</evidence>
<reference evidence="7" key="1">
    <citation type="submission" date="2014-12" db="EMBL/GenBank/DDBJ databases">
        <title>Insight into the proteome of Arion vulgaris.</title>
        <authorList>
            <person name="Aradska J."/>
            <person name="Bulat T."/>
            <person name="Smidak R."/>
            <person name="Sarate P."/>
            <person name="Gangsoo J."/>
            <person name="Sialana F."/>
            <person name="Bilban M."/>
            <person name="Lubec G."/>
        </authorList>
    </citation>
    <scope>NUCLEOTIDE SEQUENCE</scope>
    <source>
        <tissue evidence="7">Skin</tissue>
    </source>
</reference>
<dbReference type="EMBL" id="HACG01028138">
    <property type="protein sequence ID" value="CEK75003.1"/>
    <property type="molecule type" value="Transcribed_RNA"/>
</dbReference>
<name>A0A0B7A2J6_9EUPU</name>
<keyword evidence="3" id="KW-0862">Zinc</keyword>
<evidence type="ECO:0000256" key="4">
    <source>
        <dbReference type="SAM" id="Coils"/>
    </source>
</evidence>
<keyword evidence="2" id="KW-0863">Zinc-finger</keyword>
<feature type="region of interest" description="Disordered" evidence="5">
    <location>
        <begin position="379"/>
        <end position="408"/>
    </location>
</feature>
<accession>A0A0B7A2J6</accession>
<feature type="compositionally biased region" description="Basic and acidic residues" evidence="5">
    <location>
        <begin position="384"/>
        <end position="404"/>
    </location>
</feature>
<proteinExistence type="predicted"/>
<sequence>MMINEMRDAPTECPYDNTHIVSNRSLGTHLIKCRQNHKLHKKVACKFDKTHLVPKPELSHHLSVCRSRYLLDRELQLKASAGVTGILSGNVQAPKIVNYYLDDDEEEWGSVPNTGAPVALFNQKEKDYFEEDENYRPIGLSSSYLQDNTRSVSSEEKTCRKLPHELSRAAKIEMSMSNAKPSTGNQVHLFSVQQSINAGWGRGRGVGRQQAVPGVGVVKPLQCHPEPHHVLQSSGLAVERYSADNFSLPENNGQHFLQELGHQPFLSNTLTPDQYEDVVEPHSQQRKLQSKLANKMLHLEQGYQSAVQHTQDCPLEIQSLKTNLSSKNPMYISSFNNTVSQVYENQSTAQIVPKGRGHPRGIETLMAPRSSSYAQAISLQSNSKHIEPSIRDKKTDNAEDDNSKTEQVSTDMDYSLLNSDNLWKTKRKLEKKLKQIKVLEQKLSDGRKLTNEEEMKLQTKNELMSLTEKISKLL</sequence>
<gene>
    <name evidence="7" type="primary">ORF93536</name>
</gene>
<dbReference type="Pfam" id="PF05253">
    <property type="entry name" value="zf-U11-48K"/>
    <property type="match status" value="2"/>
</dbReference>
<feature type="coiled-coil region" evidence="4">
    <location>
        <begin position="422"/>
        <end position="469"/>
    </location>
</feature>
<protein>
    <recommendedName>
        <fullName evidence="6">CHHC U11-48K-type domain-containing protein</fullName>
    </recommendedName>
</protein>
<dbReference type="GO" id="GO:0008270">
    <property type="term" value="F:zinc ion binding"/>
    <property type="evidence" value="ECO:0007669"/>
    <property type="project" value="UniProtKB-KW"/>
</dbReference>
<evidence type="ECO:0000256" key="2">
    <source>
        <dbReference type="ARBA" id="ARBA00022771"/>
    </source>
</evidence>
<evidence type="ECO:0000256" key="3">
    <source>
        <dbReference type="ARBA" id="ARBA00022833"/>
    </source>
</evidence>